<dbReference type="PROSITE" id="PS51708">
    <property type="entry name" value="CHAD"/>
    <property type="match status" value="1"/>
</dbReference>
<dbReference type="Gene3D" id="1.40.20.10">
    <property type="entry name" value="CHAD domain"/>
    <property type="match status" value="1"/>
</dbReference>
<dbReference type="EMBL" id="CP049865">
    <property type="protein sequence ID" value="QIK73599.1"/>
    <property type="molecule type" value="Genomic_DNA"/>
</dbReference>
<dbReference type="InterPro" id="IPR007899">
    <property type="entry name" value="CHAD_dom"/>
</dbReference>
<keyword evidence="3" id="KW-1185">Reference proteome</keyword>
<reference evidence="2 3" key="1">
    <citation type="submission" date="2020-03" db="EMBL/GenBank/DDBJ databases">
        <title>Propioniciclava sp. nov., isolated from Hydrophilus acuminatus.</title>
        <authorList>
            <person name="Hyun D.-W."/>
            <person name="Bae J.-W."/>
        </authorList>
    </citation>
    <scope>NUCLEOTIDE SEQUENCE [LARGE SCALE GENOMIC DNA]</scope>
    <source>
        <strain evidence="2 3">HDW11</strain>
    </source>
</reference>
<dbReference type="PANTHER" id="PTHR39339">
    <property type="entry name" value="SLR1444 PROTEIN"/>
    <property type="match status" value="1"/>
</dbReference>
<dbReference type="RefSeq" id="WP_166234666.1">
    <property type="nucleotide sequence ID" value="NZ_CP049865.1"/>
</dbReference>
<protein>
    <submittedName>
        <fullName evidence="2">CHAD domain-containing protein</fullName>
    </submittedName>
</protein>
<dbReference type="Pfam" id="PF05235">
    <property type="entry name" value="CHAD"/>
    <property type="match status" value="1"/>
</dbReference>
<evidence type="ECO:0000259" key="1">
    <source>
        <dbReference type="PROSITE" id="PS51708"/>
    </source>
</evidence>
<feature type="domain" description="CHAD" evidence="1">
    <location>
        <begin position="2"/>
        <end position="278"/>
    </location>
</feature>
<dbReference type="Proteomes" id="UP000501058">
    <property type="component" value="Chromosome"/>
</dbReference>
<dbReference type="AlphaFoldDB" id="A0A6G7YA51"/>
<sequence length="284" mass="29239">MPSATGRAALLAWADAQAATLAANRAGVAAGSVEAVHRSRVAVRRLRVLFTTFAGLLAQDPGLRRDLRDLGLALGEVRDADVWAEHVAEVLAELGADADPDSRDAVLAAAASRRAAAGAALAQVWDGAWADGVRERLAAWRAAPGLHPDADLPATLALSVPLATAVTRAARAAARAGARPEEPDAWHDARKAAKAVRYGYELAGAVGAHPGRAPAWEAVTEALGELQDATVSQALLRDLAPSAEGTWGLLLQAEQDRSKGALRAGAEALTAALEQEARTPPAGA</sequence>
<evidence type="ECO:0000313" key="2">
    <source>
        <dbReference type="EMBL" id="QIK73599.1"/>
    </source>
</evidence>
<organism evidence="2 3">
    <name type="scientific">Propioniciclava coleopterorum</name>
    <dbReference type="NCBI Taxonomy" id="2714937"/>
    <lineage>
        <taxon>Bacteria</taxon>
        <taxon>Bacillati</taxon>
        <taxon>Actinomycetota</taxon>
        <taxon>Actinomycetes</taxon>
        <taxon>Propionibacteriales</taxon>
        <taxon>Propionibacteriaceae</taxon>
        <taxon>Propioniciclava</taxon>
    </lineage>
</organism>
<accession>A0A6G7YA51</accession>
<name>A0A6G7YA51_9ACTN</name>
<dbReference type="PANTHER" id="PTHR39339:SF1">
    <property type="entry name" value="CHAD DOMAIN-CONTAINING PROTEIN"/>
    <property type="match status" value="1"/>
</dbReference>
<proteinExistence type="predicted"/>
<dbReference type="KEGG" id="prv:G7070_16690"/>
<gene>
    <name evidence="2" type="ORF">G7070_16690</name>
</gene>
<dbReference type="InterPro" id="IPR038186">
    <property type="entry name" value="CHAD_dom_sf"/>
</dbReference>
<evidence type="ECO:0000313" key="3">
    <source>
        <dbReference type="Proteomes" id="UP000501058"/>
    </source>
</evidence>
<dbReference type="SMART" id="SM00880">
    <property type="entry name" value="CHAD"/>
    <property type="match status" value="1"/>
</dbReference>